<keyword evidence="10" id="KW-1185">Reference proteome</keyword>
<feature type="compositionally biased region" description="Polar residues" evidence="7">
    <location>
        <begin position="211"/>
        <end position="228"/>
    </location>
</feature>
<dbReference type="PANTHER" id="PTHR16684">
    <property type="entry name" value="CENTROMERE PROTEIN C"/>
    <property type="match status" value="1"/>
</dbReference>
<dbReference type="InterPro" id="IPR025974">
    <property type="entry name" value="Mif2/CENP-C_cupin"/>
</dbReference>
<feature type="region of interest" description="Disordered" evidence="7">
    <location>
        <begin position="97"/>
        <end position="123"/>
    </location>
</feature>
<dbReference type="GO" id="GO:0051382">
    <property type="term" value="P:kinetochore assembly"/>
    <property type="evidence" value="ECO:0007669"/>
    <property type="project" value="InterPro"/>
</dbReference>
<evidence type="ECO:0000256" key="2">
    <source>
        <dbReference type="ARBA" id="ARBA00010291"/>
    </source>
</evidence>
<dbReference type="GO" id="GO:0051315">
    <property type="term" value="P:attachment of mitotic spindle microtubules to kinetochore"/>
    <property type="evidence" value="ECO:0007669"/>
    <property type="project" value="TreeGrafter"/>
</dbReference>
<dbReference type="Gene3D" id="2.60.120.10">
    <property type="entry name" value="Jelly Rolls"/>
    <property type="match status" value="1"/>
</dbReference>
<dbReference type="GO" id="GO:0019237">
    <property type="term" value="F:centromeric DNA binding"/>
    <property type="evidence" value="ECO:0007669"/>
    <property type="project" value="InterPro"/>
</dbReference>
<evidence type="ECO:0000256" key="4">
    <source>
        <dbReference type="ARBA" id="ARBA00023242"/>
    </source>
</evidence>
<feature type="compositionally biased region" description="Basic and acidic residues" evidence="7">
    <location>
        <begin position="318"/>
        <end position="331"/>
    </location>
</feature>
<dbReference type="AlphaFoldDB" id="A0A2T2MZQ2"/>
<dbReference type="GO" id="GO:0051455">
    <property type="term" value="P:spindle attachment to meiosis I kinetochore"/>
    <property type="evidence" value="ECO:0007669"/>
    <property type="project" value="TreeGrafter"/>
</dbReference>
<dbReference type="STRING" id="1448308.A0A2T2MZQ2"/>
<evidence type="ECO:0000256" key="7">
    <source>
        <dbReference type="SAM" id="MobiDB-lite"/>
    </source>
</evidence>
<keyword evidence="3" id="KW-0238">DNA-binding</keyword>
<evidence type="ECO:0000256" key="1">
    <source>
        <dbReference type="ARBA" id="ARBA00004123"/>
    </source>
</evidence>
<dbReference type="InterPro" id="IPR028386">
    <property type="entry name" value="CENP-C/Mif2/cnp3"/>
</dbReference>
<organism evidence="9 10">
    <name type="scientific">Corynespora cassiicola Philippines</name>
    <dbReference type="NCBI Taxonomy" id="1448308"/>
    <lineage>
        <taxon>Eukaryota</taxon>
        <taxon>Fungi</taxon>
        <taxon>Dikarya</taxon>
        <taxon>Ascomycota</taxon>
        <taxon>Pezizomycotina</taxon>
        <taxon>Dothideomycetes</taxon>
        <taxon>Pleosporomycetidae</taxon>
        <taxon>Pleosporales</taxon>
        <taxon>Corynesporascaceae</taxon>
        <taxon>Corynespora</taxon>
    </lineage>
</organism>
<evidence type="ECO:0000313" key="10">
    <source>
        <dbReference type="Proteomes" id="UP000240883"/>
    </source>
</evidence>
<dbReference type="InterPro" id="IPR011051">
    <property type="entry name" value="RmlC_Cupin_sf"/>
</dbReference>
<evidence type="ECO:0000259" key="8">
    <source>
        <dbReference type="Pfam" id="PF11699"/>
    </source>
</evidence>
<feature type="region of interest" description="Disordered" evidence="7">
    <location>
        <begin position="152"/>
        <end position="331"/>
    </location>
</feature>
<name>A0A2T2MZQ2_CORCC</name>
<protein>
    <recommendedName>
        <fullName evidence="6">CENP-C homolog</fullName>
    </recommendedName>
</protein>
<accession>A0A2T2MZQ2</accession>
<sequence length="593" mass="66281">MMPKRIRKTGGNRFYDVGVQGRETGTKLEERGSVPDLATSAQLLRNNGTYFPPPRPRSPIKTALESLPRRHPSIVPRLPSSNVPLSLAPAASATAVNRLESEQEDTILQETPALRGPGQRRGTRSIYPVESFASRAHNVVYDESMIQEEIAMNDESEMDTEVPERSLAEIKNDSIAGTAAKRGRKRKNEVVEAPAEEKSTAGHPYKRRAAAQTSLPQKKGKNASSDLSTPWRISKCAPNVAVEEPSNVEESVFNVTEQIEEPRAKPNRRGRLPKAKSKPGDIVSANEKAVLERKKTDQAEEKSDAPIFKKPKSVPKKPKVDKDAEASEKNPKIPEIEYGRLVNACGKPLSEAELDKMSTISAGSRYGRSRQLSVYRELDSDNVARIGRTGRHRITPIDFWKNDRINYDHQYGMQSIVRNESQELVPAKERSRGKGWRRTLAAVEEEQVLDPWEQEDGVFTGEYREFDPVNEIGADTITNDKIAWAMKGINPVDVPDASYRLIRLASAGQQEAFFAWGFIELEPDQMKRTRNSRQIHMVFHVDAGAVKAKIHDKELSVHKGGVFQVPRGNTYSIRNVSNGTSRIFFAQACELKV</sequence>
<dbReference type="PANTHER" id="PTHR16684:SF11">
    <property type="entry name" value="CENTROMERE PROTEIN C"/>
    <property type="match status" value="1"/>
</dbReference>
<dbReference type="Pfam" id="PF11699">
    <property type="entry name" value="CENP-C_C"/>
    <property type="match status" value="1"/>
</dbReference>
<dbReference type="OrthoDB" id="1939643at2759"/>
<dbReference type="SUPFAM" id="SSF51182">
    <property type="entry name" value="RmlC-like cupins"/>
    <property type="match status" value="1"/>
</dbReference>
<comment type="function">
    <text evidence="5">Component of the kinetochore, a multiprotein complex that assembles on centromeric DNA and attaches chromosomes to spindle microtubules, mediating chromosome segregation and sister chromatid segregation during meiosis and mitosis. Component of the inner kinetochore constitutive centromere-associated network (CCAN), which serves as a structural platform for outer kinetochore assembly.</text>
</comment>
<feature type="domain" description="Mif2/CENP-C cupin" evidence="8">
    <location>
        <begin position="511"/>
        <end position="587"/>
    </location>
</feature>
<dbReference type="GO" id="GO:0000776">
    <property type="term" value="C:kinetochore"/>
    <property type="evidence" value="ECO:0007669"/>
    <property type="project" value="InterPro"/>
</dbReference>
<evidence type="ECO:0000256" key="3">
    <source>
        <dbReference type="ARBA" id="ARBA00023125"/>
    </source>
</evidence>
<proteinExistence type="inferred from homology"/>
<dbReference type="GO" id="GO:0005634">
    <property type="term" value="C:nucleus"/>
    <property type="evidence" value="ECO:0007669"/>
    <property type="project" value="UniProtKB-SubCell"/>
</dbReference>
<gene>
    <name evidence="9" type="ORF">BS50DRAFT_538419</name>
</gene>
<dbReference type="FunFam" id="2.60.120.10:FF:000033">
    <property type="entry name" value="Centromere protein C 1"/>
    <property type="match status" value="1"/>
</dbReference>
<reference evidence="9 10" key="1">
    <citation type="journal article" date="2018" name="Front. Microbiol.">
        <title>Genome-Wide Analysis of Corynespora cassiicola Leaf Fall Disease Putative Effectors.</title>
        <authorList>
            <person name="Lopez D."/>
            <person name="Ribeiro S."/>
            <person name="Label P."/>
            <person name="Fumanal B."/>
            <person name="Venisse J.S."/>
            <person name="Kohler A."/>
            <person name="de Oliveira R.R."/>
            <person name="Labutti K."/>
            <person name="Lipzen A."/>
            <person name="Lail K."/>
            <person name="Bauer D."/>
            <person name="Ohm R.A."/>
            <person name="Barry K.W."/>
            <person name="Spatafora J."/>
            <person name="Grigoriev I.V."/>
            <person name="Martin F.M."/>
            <person name="Pujade-Renaud V."/>
        </authorList>
    </citation>
    <scope>NUCLEOTIDE SEQUENCE [LARGE SCALE GENOMIC DNA]</scope>
    <source>
        <strain evidence="9 10">Philippines</strain>
    </source>
</reference>
<comment type="similarity">
    <text evidence="2">Belongs to the CENP-C/MIF2 family.</text>
</comment>
<evidence type="ECO:0000313" key="9">
    <source>
        <dbReference type="EMBL" id="PSN58677.1"/>
    </source>
</evidence>
<dbReference type="Proteomes" id="UP000240883">
    <property type="component" value="Unassembled WGS sequence"/>
</dbReference>
<feature type="compositionally biased region" description="Basic residues" evidence="7">
    <location>
        <begin position="265"/>
        <end position="277"/>
    </location>
</feature>
<dbReference type="EMBL" id="KZ678222">
    <property type="protein sequence ID" value="PSN58677.1"/>
    <property type="molecule type" value="Genomic_DNA"/>
</dbReference>
<dbReference type="InterPro" id="IPR014710">
    <property type="entry name" value="RmlC-like_jellyroll"/>
</dbReference>
<keyword evidence="4" id="KW-0539">Nucleus</keyword>
<feature type="compositionally biased region" description="Basic and acidic residues" evidence="7">
    <location>
        <begin position="289"/>
        <end position="304"/>
    </location>
</feature>
<feature type="compositionally biased region" description="Acidic residues" evidence="7">
    <location>
        <begin position="152"/>
        <end position="161"/>
    </location>
</feature>
<feature type="compositionally biased region" description="Basic and acidic residues" evidence="7">
    <location>
        <begin position="162"/>
        <end position="172"/>
    </location>
</feature>
<evidence type="ECO:0000256" key="5">
    <source>
        <dbReference type="ARBA" id="ARBA00057947"/>
    </source>
</evidence>
<evidence type="ECO:0000256" key="6">
    <source>
        <dbReference type="ARBA" id="ARBA00075033"/>
    </source>
</evidence>
<dbReference type="CDD" id="cd06993">
    <property type="entry name" value="cupin_CENP-C_C"/>
    <property type="match status" value="1"/>
</dbReference>
<comment type="subcellular location">
    <subcellularLocation>
        <location evidence="1">Nucleus</location>
    </subcellularLocation>
</comment>